<dbReference type="RefSeq" id="WP_158088339.1">
    <property type="nucleotide sequence ID" value="NZ_FOBI01000007.1"/>
</dbReference>
<gene>
    <name evidence="6" type="ORF">SAMN05216262_10751</name>
</gene>
<dbReference type="InterPro" id="IPR036390">
    <property type="entry name" value="WH_DNA-bd_sf"/>
</dbReference>
<accession>A0A1H7N827</accession>
<dbReference type="PANTHER" id="PTHR30537">
    <property type="entry name" value="HTH-TYPE TRANSCRIPTIONAL REGULATOR"/>
    <property type="match status" value="1"/>
</dbReference>
<dbReference type="Pfam" id="PF00126">
    <property type="entry name" value="HTH_1"/>
    <property type="match status" value="1"/>
</dbReference>
<evidence type="ECO:0000313" key="7">
    <source>
        <dbReference type="Proteomes" id="UP000199297"/>
    </source>
</evidence>
<dbReference type="Gene3D" id="3.40.190.10">
    <property type="entry name" value="Periplasmic binding protein-like II"/>
    <property type="match status" value="2"/>
</dbReference>
<dbReference type="InterPro" id="IPR036388">
    <property type="entry name" value="WH-like_DNA-bd_sf"/>
</dbReference>
<keyword evidence="2" id="KW-0805">Transcription regulation</keyword>
<comment type="similarity">
    <text evidence="1">Belongs to the LysR transcriptional regulatory family.</text>
</comment>
<organism evidence="6 7">
    <name type="scientific">Colwellia chukchiensis</name>
    <dbReference type="NCBI Taxonomy" id="641665"/>
    <lineage>
        <taxon>Bacteria</taxon>
        <taxon>Pseudomonadati</taxon>
        <taxon>Pseudomonadota</taxon>
        <taxon>Gammaproteobacteria</taxon>
        <taxon>Alteromonadales</taxon>
        <taxon>Colwelliaceae</taxon>
        <taxon>Colwellia</taxon>
    </lineage>
</organism>
<dbReference type="GO" id="GO:0043565">
    <property type="term" value="F:sequence-specific DNA binding"/>
    <property type="evidence" value="ECO:0007669"/>
    <property type="project" value="TreeGrafter"/>
</dbReference>
<reference evidence="7" key="1">
    <citation type="submission" date="2016-10" db="EMBL/GenBank/DDBJ databases">
        <authorList>
            <person name="Varghese N."/>
            <person name="Submissions S."/>
        </authorList>
    </citation>
    <scope>NUCLEOTIDE SEQUENCE [LARGE SCALE GENOMIC DNA]</scope>
    <source>
        <strain evidence="7">CGMCC 1.9127</strain>
    </source>
</reference>
<dbReference type="GO" id="GO:0003700">
    <property type="term" value="F:DNA-binding transcription factor activity"/>
    <property type="evidence" value="ECO:0007669"/>
    <property type="project" value="InterPro"/>
</dbReference>
<sequence>MESYRRLPSLKALQTLQAVVTHKSISQAAKSLNLTHSAVSQSIKQLEEVLGYKVLLKDGRNIAPTKNADEYVREINDALTHLSLATQRFKQREGSNIVTLKMVTSLAMRWFIPQLNELKMAFPALDIRLVSEHFSDIDDLPFDVDAGVGYGLEKDFMQLHSHKVSSSELLLLSQRPYCNIAQALQENTAIYVASELRKNDWQAWCQALGIEQPSHDKRLVLPNSAQALEAVTSGVGVLVSQSIFVKPMLKTKLLYQIGGSVVNDNQGYYFYYRPEQINHSALTALAHWLAAR</sequence>
<dbReference type="EMBL" id="FOBI01000007">
    <property type="protein sequence ID" value="SEL19441.1"/>
    <property type="molecule type" value="Genomic_DNA"/>
</dbReference>
<dbReference type="PROSITE" id="PS50931">
    <property type="entry name" value="HTH_LYSR"/>
    <property type="match status" value="1"/>
</dbReference>
<evidence type="ECO:0000256" key="1">
    <source>
        <dbReference type="ARBA" id="ARBA00009437"/>
    </source>
</evidence>
<dbReference type="Gene3D" id="1.10.10.10">
    <property type="entry name" value="Winged helix-like DNA-binding domain superfamily/Winged helix DNA-binding domain"/>
    <property type="match status" value="1"/>
</dbReference>
<dbReference type="SUPFAM" id="SSF46785">
    <property type="entry name" value="Winged helix' DNA-binding domain"/>
    <property type="match status" value="1"/>
</dbReference>
<dbReference type="PANTHER" id="PTHR30537:SF26">
    <property type="entry name" value="GLYCINE CLEAVAGE SYSTEM TRANSCRIPTIONAL ACTIVATOR"/>
    <property type="match status" value="1"/>
</dbReference>
<evidence type="ECO:0000313" key="6">
    <source>
        <dbReference type="EMBL" id="SEL19441.1"/>
    </source>
</evidence>
<dbReference type="SUPFAM" id="SSF53850">
    <property type="entry name" value="Periplasmic binding protein-like II"/>
    <property type="match status" value="1"/>
</dbReference>
<dbReference type="Proteomes" id="UP000199297">
    <property type="component" value="Unassembled WGS sequence"/>
</dbReference>
<proteinExistence type="inferred from homology"/>
<dbReference type="STRING" id="641665.GCA_002104455_03411"/>
<dbReference type="Pfam" id="PF03466">
    <property type="entry name" value="LysR_substrate"/>
    <property type="match status" value="1"/>
</dbReference>
<feature type="domain" description="HTH lysR-type" evidence="5">
    <location>
        <begin position="8"/>
        <end position="65"/>
    </location>
</feature>
<dbReference type="InterPro" id="IPR005119">
    <property type="entry name" value="LysR_subst-bd"/>
</dbReference>
<dbReference type="InterPro" id="IPR058163">
    <property type="entry name" value="LysR-type_TF_proteobact-type"/>
</dbReference>
<keyword evidence="7" id="KW-1185">Reference proteome</keyword>
<keyword evidence="3 6" id="KW-0238">DNA-binding</keyword>
<protein>
    <submittedName>
        <fullName evidence="6">DNA-binding transcriptional regulator, LysR family</fullName>
    </submittedName>
</protein>
<dbReference type="GO" id="GO:0006351">
    <property type="term" value="P:DNA-templated transcription"/>
    <property type="evidence" value="ECO:0007669"/>
    <property type="project" value="TreeGrafter"/>
</dbReference>
<keyword evidence="4" id="KW-0804">Transcription</keyword>
<dbReference type="InterPro" id="IPR000847">
    <property type="entry name" value="LysR_HTH_N"/>
</dbReference>
<evidence type="ECO:0000256" key="2">
    <source>
        <dbReference type="ARBA" id="ARBA00023015"/>
    </source>
</evidence>
<evidence type="ECO:0000259" key="5">
    <source>
        <dbReference type="PROSITE" id="PS50931"/>
    </source>
</evidence>
<dbReference type="OrthoDB" id="5526340at2"/>
<dbReference type="AlphaFoldDB" id="A0A1H7N827"/>
<evidence type="ECO:0000256" key="4">
    <source>
        <dbReference type="ARBA" id="ARBA00023163"/>
    </source>
</evidence>
<evidence type="ECO:0000256" key="3">
    <source>
        <dbReference type="ARBA" id="ARBA00023125"/>
    </source>
</evidence>
<name>A0A1H7N827_9GAMM</name>